<evidence type="ECO:0000313" key="2">
    <source>
        <dbReference type="EMBL" id="KAJ4402921.1"/>
    </source>
</evidence>
<keyword evidence="1" id="KW-0732">Signal</keyword>
<organism evidence="2 3">
    <name type="scientific">Didymella pomorum</name>
    <dbReference type="NCBI Taxonomy" id="749634"/>
    <lineage>
        <taxon>Eukaryota</taxon>
        <taxon>Fungi</taxon>
        <taxon>Dikarya</taxon>
        <taxon>Ascomycota</taxon>
        <taxon>Pezizomycotina</taxon>
        <taxon>Dothideomycetes</taxon>
        <taxon>Pleosporomycetidae</taxon>
        <taxon>Pleosporales</taxon>
        <taxon>Pleosporineae</taxon>
        <taxon>Didymellaceae</taxon>
        <taxon>Didymella</taxon>
    </lineage>
</organism>
<dbReference type="OrthoDB" id="2349272at2759"/>
<evidence type="ECO:0000313" key="3">
    <source>
        <dbReference type="Proteomes" id="UP001140510"/>
    </source>
</evidence>
<evidence type="ECO:0000256" key="1">
    <source>
        <dbReference type="SAM" id="SignalP"/>
    </source>
</evidence>
<name>A0A9W8ZDX5_9PLEO</name>
<accession>A0A9W8ZDX5</accession>
<dbReference type="AlphaFoldDB" id="A0A9W8ZDX5"/>
<sequence length="229" mass="23620">MLCKTVLLAGALALSAFAAPIPDCTDKENSYTAPSTDNKATYPTGITAEQLTTIAPETASCSGAPFPEECADADTAATALNKSFDTYGIKTAGEKAALVAYTLFESGNYKYSKNHFPGRPGQGTRMMAMPPFIAKYATAVAGADAVATASAAGGDAGLVAVLALVNSDDDKSFGSAAWFYSTQCTDDVKAGIQAETVEGWHNFLTACVGTTLDESRDTPWVAAKAAILA</sequence>
<proteinExistence type="predicted"/>
<reference evidence="2" key="1">
    <citation type="submission" date="2022-10" db="EMBL/GenBank/DDBJ databases">
        <title>Tapping the CABI collections for fungal endophytes: first genome assemblies for Collariella, Neodidymelliopsis, Ascochyta clinopodiicola, Didymella pomorum, Didymosphaeria variabile, Neocosmospora piperis and Neocucurbitaria cava.</title>
        <authorList>
            <person name="Hill R."/>
        </authorList>
    </citation>
    <scope>NUCLEOTIDE SEQUENCE</scope>
    <source>
        <strain evidence="2">IMI 355091</strain>
    </source>
</reference>
<feature type="signal peptide" evidence="1">
    <location>
        <begin position="1"/>
        <end position="18"/>
    </location>
</feature>
<dbReference type="Proteomes" id="UP001140510">
    <property type="component" value="Unassembled WGS sequence"/>
</dbReference>
<gene>
    <name evidence="2" type="ORF">N0V91_006832</name>
</gene>
<protein>
    <submittedName>
        <fullName evidence="2">Uncharacterized protein</fullName>
    </submittedName>
</protein>
<feature type="chain" id="PRO_5040868773" evidence="1">
    <location>
        <begin position="19"/>
        <end position="229"/>
    </location>
</feature>
<dbReference type="EMBL" id="JAPEVA010000056">
    <property type="protein sequence ID" value="KAJ4402921.1"/>
    <property type="molecule type" value="Genomic_DNA"/>
</dbReference>
<keyword evidence="3" id="KW-1185">Reference proteome</keyword>
<comment type="caution">
    <text evidence="2">The sequence shown here is derived from an EMBL/GenBank/DDBJ whole genome shotgun (WGS) entry which is preliminary data.</text>
</comment>